<dbReference type="InterPro" id="IPR036388">
    <property type="entry name" value="WH-like_DNA-bd_sf"/>
</dbReference>
<dbReference type="Pfam" id="PF00392">
    <property type="entry name" value="GntR"/>
    <property type="match status" value="1"/>
</dbReference>
<dbReference type="PANTHER" id="PTHR43537:SF24">
    <property type="entry name" value="GLUCONATE OPERON TRANSCRIPTIONAL REPRESSOR"/>
    <property type="match status" value="1"/>
</dbReference>
<dbReference type="InterPro" id="IPR036390">
    <property type="entry name" value="WH_DNA-bd_sf"/>
</dbReference>
<dbReference type="Gene3D" id="1.10.10.10">
    <property type="entry name" value="Winged helix-like DNA-binding domain superfamily/Winged helix DNA-binding domain"/>
    <property type="match status" value="1"/>
</dbReference>
<dbReference type="SUPFAM" id="SSF48008">
    <property type="entry name" value="GntR ligand-binding domain-like"/>
    <property type="match status" value="1"/>
</dbReference>
<dbReference type="InterPro" id="IPR000524">
    <property type="entry name" value="Tscrpt_reg_HTH_GntR"/>
</dbReference>
<dbReference type="AlphaFoldDB" id="A0A0V8JFQ8"/>
<keyword evidence="3" id="KW-0804">Transcription</keyword>
<gene>
    <name evidence="5" type="ORF">AS030_02620</name>
</gene>
<dbReference type="OrthoDB" id="9781630at2"/>
<dbReference type="PROSITE" id="PS50949">
    <property type="entry name" value="HTH_GNTR"/>
    <property type="match status" value="1"/>
</dbReference>
<keyword evidence="1" id="KW-0805">Transcription regulation</keyword>
<protein>
    <submittedName>
        <fullName evidence="5">Transcriptional regulator</fullName>
    </submittedName>
</protein>
<keyword evidence="6" id="KW-1185">Reference proteome</keyword>
<dbReference type="Proteomes" id="UP000054099">
    <property type="component" value="Unassembled WGS sequence"/>
</dbReference>
<comment type="caution">
    <text evidence="5">The sequence shown here is derived from an EMBL/GenBank/DDBJ whole genome shotgun (WGS) entry which is preliminary data.</text>
</comment>
<dbReference type="PANTHER" id="PTHR43537">
    <property type="entry name" value="TRANSCRIPTIONAL REGULATOR, GNTR FAMILY"/>
    <property type="match status" value="1"/>
</dbReference>
<reference evidence="5 6" key="1">
    <citation type="journal article" date="2014" name="Antonie Van Leeuwenhoek">
        <title>Fictibacillus enclensis sp. nov., isolated from marine sediment.</title>
        <authorList>
            <person name="Dastager S.G."/>
            <person name="Mawlankar R."/>
            <person name="Srinivasan K."/>
            <person name="Tang S.K."/>
            <person name="Lee J.C."/>
            <person name="Ramana V.V."/>
            <person name="Shouche Y.S."/>
        </authorList>
    </citation>
    <scope>NUCLEOTIDE SEQUENCE [LARGE SCALE GENOMIC DNA]</scope>
    <source>
        <strain evidence="5 6">NIO-1003</strain>
    </source>
</reference>
<dbReference type="GO" id="GO:0003700">
    <property type="term" value="F:DNA-binding transcription factor activity"/>
    <property type="evidence" value="ECO:0007669"/>
    <property type="project" value="InterPro"/>
</dbReference>
<dbReference type="Gene3D" id="1.20.120.530">
    <property type="entry name" value="GntR ligand-binding domain-like"/>
    <property type="match status" value="1"/>
</dbReference>
<dbReference type="InterPro" id="IPR011711">
    <property type="entry name" value="GntR_C"/>
</dbReference>
<name>A0A0V8JFQ8_9BACL</name>
<accession>A0A0V8JFQ8</accession>
<dbReference type="SMART" id="SM00895">
    <property type="entry name" value="FCD"/>
    <property type="match status" value="1"/>
</dbReference>
<dbReference type="InterPro" id="IPR008920">
    <property type="entry name" value="TF_FadR/GntR_C"/>
</dbReference>
<dbReference type="SUPFAM" id="SSF46785">
    <property type="entry name" value="Winged helix' DNA-binding domain"/>
    <property type="match status" value="1"/>
</dbReference>
<sequence>MNETIHKQTRSVRDVVYETLKNGILSEQLSPEMHLKERALSEQLGVSTTPIKEALRRLELEGLVYTRPRRGTFVSTQIMKSVEEITLARSSLEGVAARLAASKITEEQKKQLGTIIEQMEVYTVAKNSDGLRKSNEAFHHFIIKAAKNDYIEKQITSLKAFANVVRKHALANVNELDRAYEEHHLIFTKVGSNDPDGAEEAMRDHIRRTLSFCKENKQGVNET</sequence>
<proteinExistence type="predicted"/>
<organism evidence="5 6">
    <name type="scientific">Fictibacillus enclensis</name>
    <dbReference type="NCBI Taxonomy" id="1017270"/>
    <lineage>
        <taxon>Bacteria</taxon>
        <taxon>Bacillati</taxon>
        <taxon>Bacillota</taxon>
        <taxon>Bacilli</taxon>
        <taxon>Bacillales</taxon>
        <taxon>Fictibacillaceae</taxon>
        <taxon>Fictibacillus</taxon>
    </lineage>
</organism>
<evidence type="ECO:0000313" key="5">
    <source>
        <dbReference type="EMBL" id="KSU85923.1"/>
    </source>
</evidence>
<dbReference type="SMART" id="SM00345">
    <property type="entry name" value="HTH_GNTR"/>
    <property type="match status" value="1"/>
</dbReference>
<dbReference type="CDD" id="cd07377">
    <property type="entry name" value="WHTH_GntR"/>
    <property type="match status" value="1"/>
</dbReference>
<dbReference type="GO" id="GO:0003677">
    <property type="term" value="F:DNA binding"/>
    <property type="evidence" value="ECO:0007669"/>
    <property type="project" value="UniProtKB-KW"/>
</dbReference>
<evidence type="ECO:0000259" key="4">
    <source>
        <dbReference type="PROSITE" id="PS50949"/>
    </source>
</evidence>
<dbReference type="Pfam" id="PF07729">
    <property type="entry name" value="FCD"/>
    <property type="match status" value="1"/>
</dbReference>
<evidence type="ECO:0000256" key="3">
    <source>
        <dbReference type="ARBA" id="ARBA00023163"/>
    </source>
</evidence>
<feature type="domain" description="HTH gntR-type" evidence="4">
    <location>
        <begin position="10"/>
        <end position="77"/>
    </location>
</feature>
<evidence type="ECO:0000313" key="6">
    <source>
        <dbReference type="Proteomes" id="UP000054099"/>
    </source>
</evidence>
<evidence type="ECO:0000256" key="1">
    <source>
        <dbReference type="ARBA" id="ARBA00023015"/>
    </source>
</evidence>
<keyword evidence="2" id="KW-0238">DNA-binding</keyword>
<evidence type="ECO:0000256" key="2">
    <source>
        <dbReference type="ARBA" id="ARBA00023125"/>
    </source>
</evidence>
<dbReference type="EMBL" id="LNQN01000001">
    <property type="protein sequence ID" value="KSU85923.1"/>
    <property type="molecule type" value="Genomic_DNA"/>
</dbReference>